<dbReference type="InterPro" id="IPR057522">
    <property type="entry name" value="HofO_C"/>
</dbReference>
<evidence type="ECO:0000256" key="1">
    <source>
        <dbReference type="SAM" id="Phobius"/>
    </source>
</evidence>
<keyword evidence="4" id="KW-1185">Reference proteome</keyword>
<accession>A0A085A3D4</accession>
<feature type="transmembrane region" description="Helical" evidence="1">
    <location>
        <begin position="18"/>
        <end position="35"/>
    </location>
</feature>
<gene>
    <name evidence="3" type="primary">yrfB</name>
    <name evidence="3" type="ORF">GTGU_03092</name>
</gene>
<evidence type="ECO:0000259" key="2">
    <source>
        <dbReference type="Pfam" id="PF25319"/>
    </source>
</evidence>
<dbReference type="Proteomes" id="UP000028630">
    <property type="component" value="Unassembled WGS sequence"/>
</dbReference>
<dbReference type="OrthoDB" id="6564173at2"/>
<keyword evidence="1" id="KW-1133">Transmembrane helix</keyword>
<evidence type="ECO:0000313" key="4">
    <source>
        <dbReference type="Proteomes" id="UP000028630"/>
    </source>
</evidence>
<proteinExistence type="predicted"/>
<name>A0A085A3D4_9ENTR</name>
<sequence length="145" mass="16422">MRQLPERWCDATPFTRCGFWLGVVLLLTIIGGYCLPRSGGTLNTATPHRQWQTLRALQMQVGQHQKTPSAAVSFSPLDFQRDGTRLLRWQPTETGGEMVLDTQWVDVPSLFPRLAERNMQVVAFSLHPVNGRLQLTLQLEVIHGE</sequence>
<comment type="caution">
    <text evidence="3">The sequence shown here is derived from an EMBL/GenBank/DDBJ whole genome shotgun (WGS) entry which is preliminary data.</text>
</comment>
<dbReference type="RefSeq" id="WP_051857367.1">
    <property type="nucleotide sequence ID" value="NZ_JMTB01000094.1"/>
</dbReference>
<protein>
    <submittedName>
        <fullName evidence="3">PilO family type IV pilus biogenesis protein</fullName>
    </submittedName>
</protein>
<dbReference type="EMBL" id="JMTB01000094">
    <property type="protein sequence ID" value="KFC04729.1"/>
    <property type="molecule type" value="Genomic_DNA"/>
</dbReference>
<dbReference type="Pfam" id="PF25319">
    <property type="entry name" value="HofO"/>
    <property type="match status" value="1"/>
</dbReference>
<feature type="domain" description="DNA utilization protein HofO C-terminal" evidence="2">
    <location>
        <begin position="74"/>
        <end position="141"/>
    </location>
</feature>
<keyword evidence="1" id="KW-0812">Transmembrane</keyword>
<reference evidence="4" key="1">
    <citation type="submission" date="2014-05" db="EMBL/GenBank/DDBJ databases">
        <title>ATOL: Assembling a taxonomically balanced genome-scale reconstruction of the evolutionary history of the Enterobacteriaceae.</title>
        <authorList>
            <person name="Plunkett G. III"/>
            <person name="Neeno-Eckwall E.C."/>
            <person name="Glasner J.D."/>
            <person name="Perna N.T."/>
        </authorList>
    </citation>
    <scope>NUCLEOTIDE SEQUENCE [LARGE SCALE GENOMIC DNA]</scope>
    <source>
        <strain evidence="4">ATCC 49490</strain>
    </source>
</reference>
<evidence type="ECO:0000313" key="3">
    <source>
        <dbReference type="EMBL" id="KFC04729.1"/>
    </source>
</evidence>
<dbReference type="eggNOG" id="ENOG503300Z">
    <property type="taxonomic scope" value="Bacteria"/>
</dbReference>
<keyword evidence="1" id="KW-0472">Membrane</keyword>
<dbReference type="AlphaFoldDB" id="A0A085A3D4"/>
<organism evidence="3 4">
    <name type="scientific">Trabulsiella guamensis ATCC 49490</name>
    <dbReference type="NCBI Taxonomy" id="1005994"/>
    <lineage>
        <taxon>Bacteria</taxon>
        <taxon>Pseudomonadati</taxon>
        <taxon>Pseudomonadota</taxon>
        <taxon>Gammaproteobacteria</taxon>
        <taxon>Enterobacterales</taxon>
        <taxon>Enterobacteriaceae</taxon>
        <taxon>Trabulsiella</taxon>
    </lineage>
</organism>